<evidence type="ECO:0000256" key="1">
    <source>
        <dbReference type="SAM" id="SignalP"/>
    </source>
</evidence>
<comment type="caution">
    <text evidence="3">The sequence shown here is derived from an EMBL/GenBank/DDBJ whole genome shotgun (WGS) entry which is preliminary data.</text>
</comment>
<name>A0ABW5DPK3_9PROT</name>
<keyword evidence="4" id="KW-1185">Reference proteome</keyword>
<reference evidence="4" key="1">
    <citation type="journal article" date="2019" name="Int. J. Syst. Evol. Microbiol.">
        <title>The Global Catalogue of Microorganisms (GCM) 10K type strain sequencing project: providing services to taxonomists for standard genome sequencing and annotation.</title>
        <authorList>
            <consortium name="The Broad Institute Genomics Platform"/>
            <consortium name="The Broad Institute Genome Sequencing Center for Infectious Disease"/>
            <person name="Wu L."/>
            <person name="Ma J."/>
        </authorList>
    </citation>
    <scope>NUCLEOTIDE SEQUENCE [LARGE SCALE GENOMIC DNA]</scope>
    <source>
        <strain evidence="4">CGMCC 1.19062</strain>
    </source>
</reference>
<keyword evidence="1" id="KW-0732">Signal</keyword>
<feature type="chain" id="PRO_5045261728" evidence="1">
    <location>
        <begin position="23"/>
        <end position="346"/>
    </location>
</feature>
<dbReference type="EMBL" id="JBHUIP010000009">
    <property type="protein sequence ID" value="MFD2263047.1"/>
    <property type="molecule type" value="Genomic_DNA"/>
</dbReference>
<protein>
    <submittedName>
        <fullName evidence="3">DUF4340 domain-containing protein</fullName>
    </submittedName>
</protein>
<evidence type="ECO:0000259" key="2">
    <source>
        <dbReference type="Pfam" id="PF14238"/>
    </source>
</evidence>
<sequence>MKRSTLLTVSALALIAAIGAGIAVTAKRPGTDFARGEKLFANLGSKLDSAASIEITRHDGRFTLVRKGETWVLPEKGDFPVRPELIRQTLAALTEMETIEAKTAKPELFERLNLNDPADKDAKSIRVAVKDGSGGILADLLIGKRRPGTATAAGSTGDSQMLYVRKAGENNTWLVQAQIDARASAVDWTSRDLMDITMEDLSKVELTGADGAVLTLSRAPDVKDFTVENVPEGRKAKSGWDVNQLGTTLETLNFEDVQMADTVSAPVNAAKGRFESKDGLIVTITLVPNDKDTWALIKAEGNAEKAAPIATKVDGWAFRLPDYKRERLLKTINDVLQPVEPAPAGG</sequence>
<feature type="domain" description="DUF4340" evidence="2">
    <location>
        <begin position="71"/>
        <end position="262"/>
    </location>
</feature>
<gene>
    <name evidence="3" type="ORF">ACFSM5_09125</name>
</gene>
<dbReference type="InterPro" id="IPR025641">
    <property type="entry name" value="DUF4340"/>
</dbReference>
<dbReference type="Pfam" id="PF14238">
    <property type="entry name" value="DUF4340"/>
    <property type="match status" value="1"/>
</dbReference>
<accession>A0ABW5DPK3</accession>
<evidence type="ECO:0000313" key="3">
    <source>
        <dbReference type="EMBL" id="MFD2263047.1"/>
    </source>
</evidence>
<feature type="signal peptide" evidence="1">
    <location>
        <begin position="1"/>
        <end position="22"/>
    </location>
</feature>
<evidence type="ECO:0000313" key="4">
    <source>
        <dbReference type="Proteomes" id="UP001597295"/>
    </source>
</evidence>
<organism evidence="3 4">
    <name type="scientific">Lacibacterium aquatile</name>
    <dbReference type="NCBI Taxonomy" id="1168082"/>
    <lineage>
        <taxon>Bacteria</taxon>
        <taxon>Pseudomonadati</taxon>
        <taxon>Pseudomonadota</taxon>
        <taxon>Alphaproteobacteria</taxon>
        <taxon>Rhodospirillales</taxon>
        <taxon>Rhodospirillaceae</taxon>
    </lineage>
</organism>
<dbReference type="Proteomes" id="UP001597295">
    <property type="component" value="Unassembled WGS sequence"/>
</dbReference>
<dbReference type="RefSeq" id="WP_379876019.1">
    <property type="nucleotide sequence ID" value="NZ_JBHUIP010000009.1"/>
</dbReference>
<proteinExistence type="predicted"/>